<dbReference type="Proteomes" id="UP000311919">
    <property type="component" value="Unassembled WGS sequence"/>
</dbReference>
<dbReference type="Gene3D" id="1.25.40.330">
    <property type="entry name" value="Adenylate cyclase-associated CAP, N-terminal domain"/>
    <property type="match status" value="1"/>
</dbReference>
<protein>
    <submittedName>
        <fullName evidence="2">Adenylyl cyclase-associated protein</fullName>
    </submittedName>
</protein>
<dbReference type="Pfam" id="PF21938">
    <property type="entry name" value="CAP_N"/>
    <property type="match status" value="1"/>
</dbReference>
<dbReference type="OrthoDB" id="77251at2759"/>
<dbReference type="GO" id="GO:0005737">
    <property type="term" value="C:cytoplasm"/>
    <property type="evidence" value="ECO:0007669"/>
    <property type="project" value="TreeGrafter"/>
</dbReference>
<dbReference type="SUPFAM" id="SSF101278">
    <property type="entry name" value="N-terminal domain of adenylylcyclase associated protein, CAP"/>
    <property type="match status" value="1"/>
</dbReference>
<dbReference type="EMBL" id="SKCS01000570">
    <property type="protein sequence ID" value="TNN05211.1"/>
    <property type="molecule type" value="Genomic_DNA"/>
</dbReference>
<dbReference type="STRING" id="6182.A0A4Z2CMF2"/>
<proteinExistence type="predicted"/>
<dbReference type="GO" id="GO:0000902">
    <property type="term" value="P:cell morphogenesis"/>
    <property type="evidence" value="ECO:0007669"/>
    <property type="project" value="TreeGrafter"/>
</dbReference>
<reference evidence="2 3" key="1">
    <citation type="submission" date="2019-03" db="EMBL/GenBank/DDBJ databases">
        <title>An improved genome assembly of the fluke Schistosoma japonicum.</title>
        <authorList>
            <person name="Hu W."/>
            <person name="Luo F."/>
            <person name="Yin M."/>
            <person name="Mo X."/>
            <person name="Sun C."/>
            <person name="Wu Q."/>
            <person name="Zhu B."/>
            <person name="Xiang M."/>
            <person name="Wang J."/>
            <person name="Wang Y."/>
            <person name="Zhang T."/>
            <person name="Xu B."/>
            <person name="Zheng H."/>
            <person name="Feng Z."/>
        </authorList>
    </citation>
    <scope>NUCLEOTIDE SEQUENCE [LARGE SCALE GENOMIC DNA]</scope>
    <source>
        <strain evidence="2">HuSjv2</strain>
        <tissue evidence="2">Worms</tissue>
    </source>
</reference>
<dbReference type="InterPro" id="IPR036222">
    <property type="entry name" value="CAP_N_sf"/>
</dbReference>
<dbReference type="GO" id="GO:0003779">
    <property type="term" value="F:actin binding"/>
    <property type="evidence" value="ECO:0007669"/>
    <property type="project" value="InterPro"/>
</dbReference>
<dbReference type="InterPro" id="IPR053950">
    <property type="entry name" value="CAP_N"/>
</dbReference>
<dbReference type="GO" id="GO:0007015">
    <property type="term" value="P:actin filament organization"/>
    <property type="evidence" value="ECO:0007669"/>
    <property type="project" value="TreeGrafter"/>
</dbReference>
<evidence type="ECO:0000259" key="1">
    <source>
        <dbReference type="Pfam" id="PF21938"/>
    </source>
</evidence>
<dbReference type="PANTHER" id="PTHR10652:SF0">
    <property type="entry name" value="ADENYLYL CYCLASE-ASSOCIATED PROTEIN"/>
    <property type="match status" value="1"/>
</dbReference>
<accession>A0A4Z2CMF2</accession>
<organism evidence="2 3">
    <name type="scientific">Schistosoma japonicum</name>
    <name type="common">Blood fluke</name>
    <dbReference type="NCBI Taxonomy" id="6182"/>
    <lineage>
        <taxon>Eukaryota</taxon>
        <taxon>Metazoa</taxon>
        <taxon>Spiralia</taxon>
        <taxon>Lophotrochozoa</taxon>
        <taxon>Platyhelminthes</taxon>
        <taxon>Trematoda</taxon>
        <taxon>Digenea</taxon>
        <taxon>Strigeidida</taxon>
        <taxon>Schistosomatoidea</taxon>
        <taxon>Schistosomatidae</taxon>
        <taxon>Schistosoma</taxon>
    </lineage>
</organism>
<feature type="domain" description="CAP N-terminal" evidence="1">
    <location>
        <begin position="141"/>
        <end position="297"/>
    </location>
</feature>
<dbReference type="GO" id="GO:0019933">
    <property type="term" value="P:cAMP-mediated signaling"/>
    <property type="evidence" value="ECO:0007669"/>
    <property type="project" value="TreeGrafter"/>
</dbReference>
<sequence>MDRKTNWLKYLLCKKHHHKFGKNGDKDCANCVKKSSLVDIKQIDQEGSVKEILSPSTISHTPGAGDGSSASLGDWSTVHQLDGVDTSKVNILCDGGSSNTSNILGVSNRIEFCDHLESIVTRLERIARLLSPEKPAGLVAFESLIANSLKKYVSCSKKLGGSIQFQSLCVQNAFVFVRDLIELSSIYGKPNEEDMDLHLKPLHFKMIEIANFRVGAMSLRKCQLSTIADSILILNWVGSSSASQYVKDLKGSAWLNANKVFQYCRSSLPEHVDWIRSWLSCLDDLCTVIEEHFPYGLKWNTNAPKLPLPTVEIRPVQCLQEDRCTSVHERTSIKPFRPKLSMQSQPDTIDITQLFAELANAHKSLRHVSVPDIL</sequence>
<name>A0A4Z2CMF2_SCHJA</name>
<keyword evidence="3" id="KW-1185">Reference proteome</keyword>
<dbReference type="GO" id="GO:0008179">
    <property type="term" value="F:adenylate cyclase binding"/>
    <property type="evidence" value="ECO:0007669"/>
    <property type="project" value="TreeGrafter"/>
</dbReference>
<evidence type="ECO:0000313" key="2">
    <source>
        <dbReference type="EMBL" id="TNN05210.1"/>
    </source>
</evidence>
<dbReference type="AlphaFoldDB" id="A0A4Z2CMF2"/>
<dbReference type="EMBL" id="SKCS01000570">
    <property type="protein sequence ID" value="TNN05210.1"/>
    <property type="molecule type" value="Genomic_DNA"/>
</dbReference>
<dbReference type="PANTHER" id="PTHR10652">
    <property type="entry name" value="ADENYLYL CYCLASE-ASSOCIATED PROTEIN"/>
    <property type="match status" value="1"/>
</dbReference>
<evidence type="ECO:0000313" key="3">
    <source>
        <dbReference type="Proteomes" id="UP000311919"/>
    </source>
</evidence>
<dbReference type="InterPro" id="IPR001837">
    <property type="entry name" value="Adenylate_cyclase-assoc_CAP"/>
</dbReference>
<gene>
    <name evidence="2" type="ORF">EWB00_009555</name>
</gene>
<comment type="caution">
    <text evidence="2">The sequence shown here is derived from an EMBL/GenBank/DDBJ whole genome shotgun (WGS) entry which is preliminary data.</text>
</comment>